<dbReference type="AlphaFoldDB" id="A0A0N8NY40"/>
<evidence type="ECO:0000313" key="1">
    <source>
        <dbReference type="EMBL" id="KPU61937.1"/>
    </source>
</evidence>
<gene>
    <name evidence="1" type="ORF">AN403_6001</name>
</gene>
<proteinExistence type="predicted"/>
<dbReference type="PATRIC" id="fig|294.162.peg.278"/>
<comment type="caution">
    <text evidence="1">The sequence shown here is derived from an EMBL/GenBank/DDBJ whole genome shotgun (WGS) entry which is preliminary data.</text>
</comment>
<name>A0A0N8NY40_PSEFL</name>
<dbReference type="EMBL" id="LJXB01000042">
    <property type="protein sequence ID" value="KPU61937.1"/>
    <property type="molecule type" value="Genomic_DNA"/>
</dbReference>
<evidence type="ECO:0000313" key="2">
    <source>
        <dbReference type="Proteomes" id="UP000050349"/>
    </source>
</evidence>
<reference evidence="1 2" key="1">
    <citation type="submission" date="2015-09" db="EMBL/GenBank/DDBJ databases">
        <authorList>
            <consortium name="Swine Surveillance"/>
        </authorList>
    </citation>
    <scope>NUCLEOTIDE SEQUENCE [LARGE SCALE GENOMIC DNA]</scope>
    <source>
        <strain evidence="1 2">S613</strain>
    </source>
</reference>
<protein>
    <submittedName>
        <fullName evidence="1">Uncharacterized protein</fullName>
    </submittedName>
</protein>
<dbReference type="Proteomes" id="UP000050349">
    <property type="component" value="Unassembled WGS sequence"/>
</dbReference>
<organism evidence="1 2">
    <name type="scientific">Pseudomonas fluorescens</name>
    <dbReference type="NCBI Taxonomy" id="294"/>
    <lineage>
        <taxon>Bacteria</taxon>
        <taxon>Pseudomonadati</taxon>
        <taxon>Pseudomonadota</taxon>
        <taxon>Gammaproteobacteria</taxon>
        <taxon>Pseudomonadales</taxon>
        <taxon>Pseudomonadaceae</taxon>
        <taxon>Pseudomonas</taxon>
    </lineage>
</organism>
<accession>A0A0N8NY40</accession>
<sequence length="54" mass="6051">MRFQDKLSSTCAAPTAMQWFSHMEMVIAVEDECGRGADLRCWWQSGGALCPPPF</sequence>